<feature type="compositionally biased region" description="Basic and acidic residues" evidence="8">
    <location>
        <begin position="32"/>
        <end position="42"/>
    </location>
</feature>
<dbReference type="Pfam" id="PF00271">
    <property type="entry name" value="Helicase_C"/>
    <property type="match status" value="1"/>
</dbReference>
<keyword evidence="1 6" id="KW-0547">Nucleotide-binding</keyword>
<dbReference type="Ensembl" id="ENSCCRT00015030858.1">
    <property type="protein sequence ID" value="ENSCCRP00015029810.1"/>
    <property type="gene ID" value="ENSCCRG00015012119.1"/>
</dbReference>
<dbReference type="InterPro" id="IPR014001">
    <property type="entry name" value="Helicase_ATP-bd"/>
</dbReference>
<dbReference type="PROSITE" id="PS51194">
    <property type="entry name" value="HELICASE_CTER"/>
    <property type="match status" value="1"/>
</dbReference>
<dbReference type="GO" id="GO:0016787">
    <property type="term" value="F:hydrolase activity"/>
    <property type="evidence" value="ECO:0007669"/>
    <property type="project" value="UniProtKB-KW"/>
</dbReference>
<dbReference type="InterPro" id="IPR001650">
    <property type="entry name" value="Helicase_C-like"/>
</dbReference>
<dbReference type="InterPro" id="IPR011545">
    <property type="entry name" value="DEAD/DEAH_box_helicase_dom"/>
</dbReference>
<dbReference type="GO" id="GO:0003724">
    <property type="term" value="F:RNA helicase activity"/>
    <property type="evidence" value="ECO:0007669"/>
    <property type="project" value="UniProtKB-EC"/>
</dbReference>
<dbReference type="SMART" id="SM00490">
    <property type="entry name" value="HELICc"/>
    <property type="match status" value="1"/>
</dbReference>
<keyword evidence="2 6" id="KW-0378">Hydrolase</keyword>
<evidence type="ECO:0000259" key="10">
    <source>
        <dbReference type="PROSITE" id="PS51194"/>
    </source>
</evidence>
<dbReference type="Pfam" id="PF00270">
    <property type="entry name" value="DEAD"/>
    <property type="match status" value="1"/>
</dbReference>
<evidence type="ECO:0000256" key="5">
    <source>
        <dbReference type="ARBA" id="ARBA00022884"/>
    </source>
</evidence>
<feature type="region of interest" description="Disordered" evidence="8">
    <location>
        <begin position="1"/>
        <end position="45"/>
    </location>
</feature>
<feature type="region of interest" description="Disordered" evidence="8">
    <location>
        <begin position="581"/>
        <end position="616"/>
    </location>
</feature>
<dbReference type="CDD" id="cd17949">
    <property type="entry name" value="DEADc_DDX31"/>
    <property type="match status" value="1"/>
</dbReference>
<dbReference type="SMART" id="SM01178">
    <property type="entry name" value="DUF4217"/>
    <property type="match status" value="1"/>
</dbReference>
<feature type="domain" description="Helicase C-terminal" evidence="10">
    <location>
        <begin position="309"/>
        <end position="485"/>
    </location>
</feature>
<evidence type="ECO:0000256" key="6">
    <source>
        <dbReference type="RuleBase" id="RU000492"/>
    </source>
</evidence>
<dbReference type="PROSITE" id="PS00039">
    <property type="entry name" value="DEAD_ATP_HELICASE"/>
    <property type="match status" value="1"/>
</dbReference>
<dbReference type="GO" id="GO:0003723">
    <property type="term" value="F:RNA binding"/>
    <property type="evidence" value="ECO:0007669"/>
    <property type="project" value="UniProtKB-UniRule"/>
</dbReference>
<feature type="compositionally biased region" description="Polar residues" evidence="8">
    <location>
        <begin position="584"/>
        <end position="594"/>
    </location>
</feature>
<sequence length="616" mass="68312">YLKQLFSTKRPHQTCKGSAAKSPSKVKTSPKKAPEEHGDHGRPFIKTSSLFRNNPEIPDVLSPAVNQVKEKVFTSNTFEELNLHPHLVRTNLNIKKTIPVLMSGKDAVVRSQTGSGKTLAYGIPVVQFLQAMQPKVKRSDGPLAVVIVPTRELALQSFQMFQKLLKPFTWIVPGVLMGGEKRKAEKARLRKGINVLISTPGRLVDHIKNTLSIAFSAVRWLILDEADRTLDLGFEKDLTVILNALNVTGLARQNVLLSATLTEGLSRLASISMKEPVTIHVSEGSEETVEACPQAAPQALSDSYVVPERLQQHVVVVPSKLHLVCLAAFILAKCKFEQRQKLIVFISSCEAVEFLLTLFTAVLCVKPSTASTKHTSTSLNFYRLHGNMRQEERTEVFQEFSQCKTGILLCTDVAARGLDLPQVTWIVQYNPPVSAAEYVHRVGRTARIGAQGSSLLFLTPSETAFVDVLANHNISLSEMKMEDILATLMKDERFKGRGKWDSKQRSATAFEQEVRERATVLQTDFENYVHANNESLQTAKSALQSFLRAYTTYPSSLKHIFHIRSLHLGHAAKSFGLRDAPQGLGSSITTNPANSKDSKKGKDKAKRYCKFSEVGQ</sequence>
<evidence type="ECO:0000256" key="3">
    <source>
        <dbReference type="ARBA" id="ARBA00022806"/>
    </source>
</evidence>
<evidence type="ECO:0000313" key="11">
    <source>
        <dbReference type="Ensembl" id="ENSCCRP00015029810.1"/>
    </source>
</evidence>
<dbReference type="AlphaFoldDB" id="A0A8C1U1R0"/>
<dbReference type="Gene3D" id="3.40.50.300">
    <property type="entry name" value="P-loop containing nucleotide triphosphate hydrolases"/>
    <property type="match status" value="2"/>
</dbReference>
<keyword evidence="5 7" id="KW-0694">RNA-binding</keyword>
<dbReference type="InterPro" id="IPR025313">
    <property type="entry name" value="SPB4-like_CTE"/>
</dbReference>
<dbReference type="GO" id="GO:0005524">
    <property type="term" value="F:ATP binding"/>
    <property type="evidence" value="ECO:0007669"/>
    <property type="project" value="UniProtKB-UniRule"/>
</dbReference>
<dbReference type="SUPFAM" id="SSF52540">
    <property type="entry name" value="P-loop containing nucleoside triphosphate hydrolases"/>
    <property type="match status" value="1"/>
</dbReference>
<keyword evidence="4 6" id="KW-0067">ATP-binding</keyword>
<dbReference type="EC" id="3.6.4.13" evidence="7"/>
<comment type="function">
    <text evidence="7">RNA helicase.</text>
</comment>
<proteinExistence type="inferred from homology"/>
<protein>
    <recommendedName>
        <fullName evidence="7">ATP-dependent RNA helicase</fullName>
        <ecNumber evidence="7">3.6.4.13</ecNumber>
    </recommendedName>
</protein>
<organism evidence="11 12">
    <name type="scientific">Cyprinus carpio</name>
    <name type="common">Common carp</name>
    <dbReference type="NCBI Taxonomy" id="7962"/>
    <lineage>
        <taxon>Eukaryota</taxon>
        <taxon>Metazoa</taxon>
        <taxon>Chordata</taxon>
        <taxon>Craniata</taxon>
        <taxon>Vertebrata</taxon>
        <taxon>Euteleostomi</taxon>
        <taxon>Actinopterygii</taxon>
        <taxon>Neopterygii</taxon>
        <taxon>Teleostei</taxon>
        <taxon>Ostariophysi</taxon>
        <taxon>Cypriniformes</taxon>
        <taxon>Cyprinidae</taxon>
        <taxon>Cyprininae</taxon>
        <taxon>Cyprinus</taxon>
    </lineage>
</organism>
<feature type="compositionally biased region" description="Basic residues" evidence="8">
    <location>
        <begin position="599"/>
        <end position="609"/>
    </location>
</feature>
<reference evidence="11" key="1">
    <citation type="submission" date="2025-08" db="UniProtKB">
        <authorList>
            <consortium name="Ensembl"/>
        </authorList>
    </citation>
    <scope>IDENTIFICATION</scope>
</reference>
<dbReference type="PROSITE" id="PS51192">
    <property type="entry name" value="HELICASE_ATP_BIND_1"/>
    <property type="match status" value="1"/>
</dbReference>
<comment type="catalytic activity">
    <reaction evidence="7">
        <text>ATP + H2O = ADP + phosphate + H(+)</text>
        <dbReference type="Rhea" id="RHEA:13065"/>
        <dbReference type="ChEBI" id="CHEBI:15377"/>
        <dbReference type="ChEBI" id="CHEBI:15378"/>
        <dbReference type="ChEBI" id="CHEBI:30616"/>
        <dbReference type="ChEBI" id="CHEBI:43474"/>
        <dbReference type="ChEBI" id="CHEBI:456216"/>
        <dbReference type="EC" id="3.6.4.13"/>
    </reaction>
</comment>
<dbReference type="InterPro" id="IPR000629">
    <property type="entry name" value="RNA-helicase_DEAD-box_CS"/>
</dbReference>
<evidence type="ECO:0000313" key="12">
    <source>
        <dbReference type="Proteomes" id="UP000694700"/>
    </source>
</evidence>
<dbReference type="PANTHER" id="PTHR24031">
    <property type="entry name" value="RNA HELICASE"/>
    <property type="match status" value="1"/>
</dbReference>
<comment type="similarity">
    <text evidence="6">Belongs to the DEAD box helicase family.</text>
</comment>
<feature type="domain" description="Helicase ATP-binding" evidence="9">
    <location>
        <begin position="98"/>
        <end position="279"/>
    </location>
</feature>
<evidence type="ECO:0000256" key="4">
    <source>
        <dbReference type="ARBA" id="ARBA00022840"/>
    </source>
</evidence>
<evidence type="ECO:0000256" key="8">
    <source>
        <dbReference type="SAM" id="MobiDB-lite"/>
    </source>
</evidence>
<evidence type="ECO:0000256" key="7">
    <source>
        <dbReference type="RuleBase" id="RU365068"/>
    </source>
</evidence>
<dbReference type="Pfam" id="PF13959">
    <property type="entry name" value="CTE_SPB4"/>
    <property type="match status" value="1"/>
</dbReference>
<evidence type="ECO:0000256" key="2">
    <source>
        <dbReference type="ARBA" id="ARBA00022801"/>
    </source>
</evidence>
<dbReference type="SMART" id="SM00487">
    <property type="entry name" value="DEXDc"/>
    <property type="match status" value="1"/>
</dbReference>
<evidence type="ECO:0000259" key="9">
    <source>
        <dbReference type="PROSITE" id="PS51192"/>
    </source>
</evidence>
<name>A0A8C1U1R0_CYPCA</name>
<dbReference type="CDD" id="cd18787">
    <property type="entry name" value="SF2_C_DEAD"/>
    <property type="match status" value="1"/>
</dbReference>
<evidence type="ECO:0000256" key="1">
    <source>
        <dbReference type="ARBA" id="ARBA00022741"/>
    </source>
</evidence>
<keyword evidence="3 6" id="KW-0347">Helicase</keyword>
<accession>A0A8C1U1R0</accession>
<feature type="compositionally biased region" description="Low complexity" evidence="8">
    <location>
        <begin position="18"/>
        <end position="27"/>
    </location>
</feature>
<comment type="domain">
    <text evidence="7">The Q motif is unique to and characteristic of the DEAD box family of RNA helicases and controls ATP binding and hydrolysis.</text>
</comment>
<dbReference type="Proteomes" id="UP000694700">
    <property type="component" value="Unplaced"/>
</dbReference>
<dbReference type="InterPro" id="IPR027417">
    <property type="entry name" value="P-loop_NTPase"/>
</dbReference>